<keyword evidence="1" id="KW-0479">Metal-binding</keyword>
<evidence type="ECO:0000256" key="3">
    <source>
        <dbReference type="ARBA" id="ARBA00023004"/>
    </source>
</evidence>
<keyword evidence="2" id="KW-0809">Transit peptide</keyword>
<accession>F5YCQ5</accession>
<dbReference type="KEGG" id="taz:TREAZ_1698"/>
<dbReference type="eggNOG" id="COG5459">
    <property type="taxonomic scope" value="Bacteria"/>
</dbReference>
<evidence type="ECO:0000256" key="4">
    <source>
        <dbReference type="ARBA" id="ARBA00023014"/>
    </source>
</evidence>
<evidence type="ECO:0000256" key="1">
    <source>
        <dbReference type="ARBA" id="ARBA00022723"/>
    </source>
</evidence>
<dbReference type="GO" id="GO:0046872">
    <property type="term" value="F:metal ion binding"/>
    <property type="evidence" value="ECO:0007669"/>
    <property type="project" value="UniProtKB-KW"/>
</dbReference>
<proteinExistence type="predicted"/>
<reference evidence="6" key="1">
    <citation type="submission" date="2009-12" db="EMBL/GenBank/DDBJ databases">
        <title>Complete sequence of Treponema azotonutricium strain ZAS-9.</title>
        <authorList>
            <person name="Tetu S.G."/>
            <person name="Matson E."/>
            <person name="Ren Q."/>
            <person name="Seshadri R."/>
            <person name="Elbourne L."/>
            <person name="Hassan K.A."/>
            <person name="Durkin A."/>
            <person name="Radune D."/>
            <person name="Mohamoud Y."/>
            <person name="Shay R."/>
            <person name="Jin S."/>
            <person name="Zhang X."/>
            <person name="Lucey K."/>
            <person name="Ballor N.R."/>
            <person name="Ottesen E."/>
            <person name="Rosenthal R."/>
            <person name="Allen A."/>
            <person name="Leadbetter J.R."/>
            <person name="Paulsen I.T."/>
        </authorList>
    </citation>
    <scope>NUCLEOTIDE SEQUENCE [LARGE SCALE GENOMIC DNA]</scope>
    <source>
        <strain evidence="6">ATCC BAA-888 / DSM 13862 / ZAS-9</strain>
    </source>
</reference>
<name>F5YCQ5_LEAAZ</name>
<dbReference type="InParanoid" id="F5YCQ5"/>
<protein>
    <recommendedName>
        <fullName evidence="7">Ribosomal small subunit Rsm22</fullName>
    </recommendedName>
</protein>
<evidence type="ECO:0008006" key="7">
    <source>
        <dbReference type="Google" id="ProtNLM"/>
    </source>
</evidence>
<organism evidence="5 6">
    <name type="scientific">Leadbettera azotonutricia (strain ATCC BAA-888 / DSM 13862 / ZAS-9)</name>
    <name type="common">Treponema azotonutricium</name>
    <dbReference type="NCBI Taxonomy" id="545695"/>
    <lineage>
        <taxon>Bacteria</taxon>
        <taxon>Pseudomonadati</taxon>
        <taxon>Spirochaetota</taxon>
        <taxon>Spirochaetia</taxon>
        <taxon>Spirochaetales</taxon>
        <taxon>Breznakiellaceae</taxon>
        <taxon>Leadbettera</taxon>
    </lineage>
</organism>
<dbReference type="GO" id="GO:0051536">
    <property type="term" value="F:iron-sulfur cluster binding"/>
    <property type="evidence" value="ECO:0007669"/>
    <property type="project" value="UniProtKB-KW"/>
</dbReference>
<dbReference type="InterPro" id="IPR015324">
    <property type="entry name" value="Ribosomal_Rsm22-like"/>
</dbReference>
<dbReference type="Proteomes" id="UP000009222">
    <property type="component" value="Chromosome"/>
</dbReference>
<dbReference type="STRING" id="545695.TREAZ_1698"/>
<dbReference type="OrthoDB" id="9799639at2"/>
<evidence type="ECO:0000313" key="6">
    <source>
        <dbReference type="Proteomes" id="UP000009222"/>
    </source>
</evidence>
<sequence>MDLFKPLPAEARRDLDGLLSCIDKVLPLPRRFRLGLPRDVADLSRLLTSERGDLSASYLGKPNLLSAYHRYFLPWNVYRLCKLLPGLPLVFSDGDIITDLGSGPFTLVLALWICRPDLRKFKLEFRCLDRTGAVLESGKKLFDALVQADKNVNPCPWVIKTMRSEIRRNGTLSAQIHGEKAKLVTAINVYNELFQDLSPVDAEGLIRLTGQHAKLLSSLARDDGEILVMEPGIPRSGEFIAVLRKALLGEGFAPVSPCTHTEACPLPGGRVATGKGGGKAKWCHFAFETGDAPGDLHKLSAAAGIPKERAVLSFILAGKTTDSNAAPDIKTTEIVPEIRIRIISDAFPLPNYRYGRYGCSVKGLTLVSGAKASLDKNESGALLDAKLSGKEGRDEKSGALAINIGNS</sequence>
<gene>
    <name evidence="5" type="ordered locus">TREAZ_1698</name>
</gene>
<evidence type="ECO:0000256" key="2">
    <source>
        <dbReference type="ARBA" id="ARBA00022946"/>
    </source>
</evidence>
<dbReference type="Pfam" id="PF09243">
    <property type="entry name" value="Rsm22"/>
    <property type="match status" value="1"/>
</dbReference>
<dbReference type="HOGENOM" id="CLU_029519_0_0_12"/>
<reference evidence="5 6" key="2">
    <citation type="journal article" date="2011" name="ISME J.">
        <title>RNA-seq reveals cooperative metabolic interactions between two termite-gut spirochete species in co-culture.</title>
        <authorList>
            <person name="Rosenthal A.Z."/>
            <person name="Matson E.G."/>
            <person name="Eldar A."/>
            <person name="Leadbetter J.R."/>
        </authorList>
    </citation>
    <scope>NUCLEOTIDE SEQUENCE [LARGE SCALE GENOMIC DNA]</scope>
    <source>
        <strain evidence="6">ATCC BAA-888 / DSM 13862 / ZAS-9</strain>
    </source>
</reference>
<dbReference type="GO" id="GO:0008168">
    <property type="term" value="F:methyltransferase activity"/>
    <property type="evidence" value="ECO:0007669"/>
    <property type="project" value="InterPro"/>
</dbReference>
<keyword evidence="4" id="KW-0411">Iron-sulfur</keyword>
<dbReference type="AlphaFoldDB" id="F5YCQ5"/>
<dbReference type="GO" id="GO:0006412">
    <property type="term" value="P:translation"/>
    <property type="evidence" value="ECO:0007669"/>
    <property type="project" value="InterPro"/>
</dbReference>
<keyword evidence="6" id="KW-1185">Reference proteome</keyword>
<dbReference type="EMBL" id="CP001841">
    <property type="protein sequence ID" value="AEF80842.1"/>
    <property type="molecule type" value="Genomic_DNA"/>
</dbReference>
<evidence type="ECO:0000313" key="5">
    <source>
        <dbReference type="EMBL" id="AEF80842.1"/>
    </source>
</evidence>
<keyword evidence="3" id="KW-0408">Iron</keyword>
<dbReference type="RefSeq" id="WP_015710326.1">
    <property type="nucleotide sequence ID" value="NC_015577.1"/>
</dbReference>